<gene>
    <name evidence="4" type="ORF">PCOR1329_LOCUS7804</name>
</gene>
<feature type="coiled-coil region" evidence="1">
    <location>
        <begin position="80"/>
        <end position="107"/>
    </location>
</feature>
<evidence type="ECO:0000256" key="3">
    <source>
        <dbReference type="SAM" id="SignalP"/>
    </source>
</evidence>
<feature type="region of interest" description="Disordered" evidence="2">
    <location>
        <begin position="362"/>
        <end position="388"/>
    </location>
</feature>
<reference evidence="4" key="1">
    <citation type="submission" date="2023-10" db="EMBL/GenBank/DDBJ databases">
        <authorList>
            <person name="Chen Y."/>
            <person name="Shah S."/>
            <person name="Dougan E. K."/>
            <person name="Thang M."/>
            <person name="Chan C."/>
        </authorList>
    </citation>
    <scope>NUCLEOTIDE SEQUENCE [LARGE SCALE GENOMIC DNA]</scope>
</reference>
<proteinExistence type="predicted"/>
<sequence>MKLLFVVLLLTVNLSAGEEVSPIGKSIELISSLQAKIISEGEQSQKIYEGFSEWCEETNKNTAYEIKTSKTEIADLTATISQETALIESLTTKVEELSSKIKVDEQDLKAATDIRAAEAADFAAEKHELDSIIDTLQRAIGILEKHAGSALLQERGAAALTKALSLMVQAAGFSSADESRLTALVQESEDSFDDDAGAPDAATYESHSGNIVDTLRRLLEKAEVQLRNAQNREQKALFEFQQLAQSIEDAIRYANKELSEAKKGINAAGEKKATAEGDLEVTKADLAEDTRALEDLRTDCMTKAEDFEAETKSRGEELGALAQAKKIISETTGGAGAQAYPKKEERRRHELSEVLRGSLGSALGPLTEAPRAAPGALRAPGGGGPAPIQEIRASLRQLVPRKRFPLLLTAGARSRERKKHANASKCRLPRRYGEIWKRWGEDKHQETIGKYGESFDCVLCVYLFVCVRGPLQGGVLRPGRQPLPALRGRAPRSRAGAQAARALAGAAGQQDGRGHGRRPGLGGGRLREGQGAQPEGQSGHDRPPGGGGAGGRETQGLLRQGAELRGQEEGRQGCGDREARHVHRPDDLEVGPAAGGGGAPAKGAPGHSREPGRDG</sequence>
<feature type="chain" id="PRO_5046773151" evidence="3">
    <location>
        <begin position="18"/>
        <end position="615"/>
    </location>
</feature>
<evidence type="ECO:0000256" key="2">
    <source>
        <dbReference type="SAM" id="MobiDB-lite"/>
    </source>
</evidence>
<feature type="compositionally biased region" description="Acidic residues" evidence="2">
    <location>
        <begin position="187"/>
        <end position="197"/>
    </location>
</feature>
<comment type="caution">
    <text evidence="4">The sequence shown here is derived from an EMBL/GenBank/DDBJ whole genome shotgun (WGS) entry which is preliminary data.</text>
</comment>
<feature type="coiled-coil region" evidence="1">
    <location>
        <begin position="212"/>
        <end position="239"/>
    </location>
</feature>
<accession>A0ABN9Q102</accession>
<keyword evidence="3" id="KW-0732">Signal</keyword>
<feature type="region of interest" description="Disordered" evidence="2">
    <location>
        <begin position="187"/>
        <end position="206"/>
    </location>
</feature>
<protein>
    <submittedName>
        <fullName evidence="4">Uncharacterized protein</fullName>
    </submittedName>
</protein>
<feature type="region of interest" description="Disordered" evidence="2">
    <location>
        <begin position="476"/>
        <end position="615"/>
    </location>
</feature>
<evidence type="ECO:0000313" key="4">
    <source>
        <dbReference type="EMBL" id="CAK0799297.1"/>
    </source>
</evidence>
<organism evidence="4 5">
    <name type="scientific">Prorocentrum cordatum</name>
    <dbReference type="NCBI Taxonomy" id="2364126"/>
    <lineage>
        <taxon>Eukaryota</taxon>
        <taxon>Sar</taxon>
        <taxon>Alveolata</taxon>
        <taxon>Dinophyceae</taxon>
        <taxon>Prorocentrales</taxon>
        <taxon>Prorocentraceae</taxon>
        <taxon>Prorocentrum</taxon>
    </lineage>
</organism>
<name>A0ABN9Q102_9DINO</name>
<evidence type="ECO:0000313" key="5">
    <source>
        <dbReference type="Proteomes" id="UP001189429"/>
    </source>
</evidence>
<feature type="compositionally biased region" description="Low complexity" evidence="2">
    <location>
        <begin position="480"/>
        <end position="510"/>
    </location>
</feature>
<feature type="compositionally biased region" description="Basic and acidic residues" evidence="2">
    <location>
        <begin position="565"/>
        <end position="587"/>
    </location>
</feature>
<dbReference type="Proteomes" id="UP001189429">
    <property type="component" value="Unassembled WGS sequence"/>
</dbReference>
<feature type="signal peptide" evidence="3">
    <location>
        <begin position="1"/>
        <end position="17"/>
    </location>
</feature>
<feature type="compositionally biased region" description="Low complexity" evidence="2">
    <location>
        <begin position="369"/>
        <end position="379"/>
    </location>
</feature>
<dbReference type="EMBL" id="CAUYUJ010002118">
    <property type="protein sequence ID" value="CAK0799297.1"/>
    <property type="molecule type" value="Genomic_DNA"/>
</dbReference>
<keyword evidence="1" id="KW-0175">Coiled coil</keyword>
<keyword evidence="5" id="KW-1185">Reference proteome</keyword>
<feature type="compositionally biased region" description="Gly residues" evidence="2">
    <location>
        <begin position="544"/>
        <end position="553"/>
    </location>
</feature>
<evidence type="ECO:0000256" key="1">
    <source>
        <dbReference type="SAM" id="Coils"/>
    </source>
</evidence>